<evidence type="ECO:0000256" key="2">
    <source>
        <dbReference type="ARBA" id="ARBA00040688"/>
    </source>
</evidence>
<dbReference type="InterPro" id="IPR050993">
    <property type="entry name" value="Isochorismatase_domain"/>
</dbReference>
<dbReference type="Gene3D" id="3.40.50.850">
    <property type="entry name" value="Isochorismatase-like"/>
    <property type="match status" value="1"/>
</dbReference>
<name>A0A7G3AQI9_LUTLO</name>
<dbReference type="EMBL" id="GITU01005581">
    <property type="protein sequence ID" value="MBC1174284.1"/>
    <property type="molecule type" value="Transcribed_RNA"/>
</dbReference>
<dbReference type="OrthoDB" id="269496at2759"/>
<accession>A0A7G3AQI9</accession>
<dbReference type="SUPFAM" id="SSF52499">
    <property type="entry name" value="Isochorismatase-like hydrolases"/>
    <property type="match status" value="1"/>
</dbReference>
<dbReference type="PANTHER" id="PTHR14119:SF17">
    <property type="entry name" value="ISOCHORISMATASE DOMAIN-CONTAINING PROTEIN 1"/>
    <property type="match status" value="1"/>
</dbReference>
<proteinExistence type="inferred from homology"/>
<dbReference type="GeneID" id="129786763"/>
<sequence length="200" mass="22726">MARQLARLGQLDIKKTLFLLCDIQDKFKPGMKLFDQMVNNSKKLVAASKHLEVPLIVSEHYPEKLGRIVKDLDVSHAKMIYGKTLFSMATPEMRNKVKELFPGDLESIVLFGLESHICLEQTAIDMCDMGYQVHIAADCAMSRSLEDRAIALQRLREIGCHITTSESIIFKLMKDKNHPKFNEVRKLVTFTSEDTGLSKL</sequence>
<feature type="domain" description="Isochorismatase-like" evidence="3">
    <location>
        <begin position="16"/>
        <end position="166"/>
    </location>
</feature>
<reference evidence="4" key="1">
    <citation type="journal article" date="2020" name="BMC">
        <title>Leishmania infection induces a limited differential gene expression in the sand fly midgut.</title>
        <authorList>
            <person name="Coutinho-Abreu I.V."/>
            <person name="Serafim T.D."/>
            <person name="Meneses C."/>
            <person name="Kamhawi S."/>
            <person name="Oliveira F."/>
            <person name="Valenzuela J.G."/>
        </authorList>
    </citation>
    <scope>NUCLEOTIDE SEQUENCE</scope>
    <source>
        <strain evidence="4">Jacobina</strain>
        <tissue evidence="4">Midgut</tissue>
    </source>
</reference>
<evidence type="ECO:0000313" key="4">
    <source>
        <dbReference type="EMBL" id="MBC1174284.1"/>
    </source>
</evidence>
<dbReference type="CDD" id="cd01012">
    <property type="entry name" value="YcaC_related"/>
    <property type="match status" value="1"/>
</dbReference>
<dbReference type="AlphaFoldDB" id="A0A7G3AQI9"/>
<dbReference type="KEGG" id="lll:129786763"/>
<dbReference type="FunFam" id="3.40.50.850:FF:000001">
    <property type="entry name" value="Isochorismatase domain-containing protein 1"/>
    <property type="match status" value="1"/>
</dbReference>
<evidence type="ECO:0000256" key="1">
    <source>
        <dbReference type="ARBA" id="ARBA00006336"/>
    </source>
</evidence>
<dbReference type="Pfam" id="PF00857">
    <property type="entry name" value="Isochorismatase"/>
    <property type="match status" value="1"/>
</dbReference>
<evidence type="ECO:0000259" key="3">
    <source>
        <dbReference type="Pfam" id="PF00857"/>
    </source>
</evidence>
<dbReference type="RefSeq" id="XP_055677955.1">
    <property type="nucleotide sequence ID" value="XM_055821980.1"/>
</dbReference>
<dbReference type="InterPro" id="IPR036380">
    <property type="entry name" value="Isochorismatase-like_sf"/>
</dbReference>
<protein>
    <recommendedName>
        <fullName evidence="2">Isochorismatase domain-containing protein 1</fullName>
    </recommendedName>
</protein>
<organism evidence="4">
    <name type="scientific">Lutzomyia longipalpis</name>
    <name type="common">Sand fly</name>
    <dbReference type="NCBI Taxonomy" id="7200"/>
    <lineage>
        <taxon>Eukaryota</taxon>
        <taxon>Metazoa</taxon>
        <taxon>Ecdysozoa</taxon>
        <taxon>Arthropoda</taxon>
        <taxon>Hexapoda</taxon>
        <taxon>Insecta</taxon>
        <taxon>Pterygota</taxon>
        <taxon>Neoptera</taxon>
        <taxon>Endopterygota</taxon>
        <taxon>Diptera</taxon>
        <taxon>Nematocera</taxon>
        <taxon>Psychodoidea</taxon>
        <taxon>Psychodidae</taxon>
        <taxon>Lutzomyia</taxon>
        <taxon>Lutzomyia</taxon>
    </lineage>
</organism>
<dbReference type="VEuPathDB" id="VectorBase:LLONM1_005513"/>
<comment type="similarity">
    <text evidence="1">Belongs to the isochorismatase family.</text>
</comment>
<dbReference type="InterPro" id="IPR000868">
    <property type="entry name" value="Isochorismatase-like_dom"/>
</dbReference>
<dbReference type="PANTHER" id="PTHR14119">
    <property type="entry name" value="HYDROLASE"/>
    <property type="match status" value="1"/>
</dbReference>